<dbReference type="PANTHER" id="PTHR37310:SF1">
    <property type="entry name" value="CYTOPLASMIC PROTEIN"/>
    <property type="match status" value="1"/>
</dbReference>
<gene>
    <name evidence="2" type="ORF">HNR21_000477</name>
</gene>
<keyword evidence="3" id="KW-1185">Reference proteome</keyword>
<sequence length="154" mass="16582">MTYTAQMLETYPADVHLDHQQLASVIDCLTTCAQACSACADACLSEPAEELPRLARCIRDNMDCADICHTTAAVLSRHTGYDASLTHAQVQAAIQATRTCGDSCAEHADAHEHCRICMQACREAEEAMRGLLPKLQPSGRAPGKPSRTAPQQQG</sequence>
<dbReference type="EMBL" id="JACJII010000001">
    <property type="protein sequence ID" value="MBA9001595.1"/>
    <property type="molecule type" value="Genomic_DNA"/>
</dbReference>
<evidence type="ECO:0000313" key="3">
    <source>
        <dbReference type="Proteomes" id="UP000539313"/>
    </source>
</evidence>
<evidence type="ECO:0000313" key="2">
    <source>
        <dbReference type="EMBL" id="MBA9001595.1"/>
    </source>
</evidence>
<name>A0A7W3MTG6_9ACTN</name>
<feature type="region of interest" description="Disordered" evidence="1">
    <location>
        <begin position="134"/>
        <end position="154"/>
    </location>
</feature>
<dbReference type="CDD" id="cd08026">
    <property type="entry name" value="DUF326"/>
    <property type="match status" value="1"/>
</dbReference>
<reference evidence="2 3" key="1">
    <citation type="submission" date="2020-08" db="EMBL/GenBank/DDBJ databases">
        <title>Sequencing the genomes of 1000 actinobacteria strains.</title>
        <authorList>
            <person name="Klenk H.-P."/>
        </authorList>
    </citation>
    <scope>NUCLEOTIDE SEQUENCE [LARGE SCALE GENOMIC DNA]</scope>
    <source>
        <strain evidence="2 3">DSM 45823</strain>
    </source>
</reference>
<proteinExistence type="predicted"/>
<dbReference type="PANTHER" id="PTHR37310">
    <property type="entry name" value="CYTOPLASMIC PROTEIN-RELATED"/>
    <property type="match status" value="1"/>
</dbReference>
<protein>
    <recommendedName>
        <fullName evidence="4">Four-helix bundle copper-binding protein</fullName>
    </recommendedName>
</protein>
<dbReference type="InterPro" id="IPR005560">
    <property type="entry name" value="Csp_YhjQ"/>
</dbReference>
<organism evidence="2 3">
    <name type="scientific">Thermomonospora cellulosilytica</name>
    <dbReference type="NCBI Taxonomy" id="1411118"/>
    <lineage>
        <taxon>Bacteria</taxon>
        <taxon>Bacillati</taxon>
        <taxon>Actinomycetota</taxon>
        <taxon>Actinomycetes</taxon>
        <taxon>Streptosporangiales</taxon>
        <taxon>Thermomonosporaceae</taxon>
        <taxon>Thermomonospora</taxon>
    </lineage>
</organism>
<dbReference type="RefSeq" id="WP_198679463.1">
    <property type="nucleotide sequence ID" value="NZ_JACJII010000001.1"/>
</dbReference>
<dbReference type="InterPro" id="IPR044543">
    <property type="entry name" value="YHJQ-like"/>
</dbReference>
<evidence type="ECO:0008006" key="4">
    <source>
        <dbReference type="Google" id="ProtNLM"/>
    </source>
</evidence>
<accession>A0A7W3MTG6</accession>
<evidence type="ECO:0000256" key="1">
    <source>
        <dbReference type="SAM" id="MobiDB-lite"/>
    </source>
</evidence>
<dbReference type="Proteomes" id="UP000539313">
    <property type="component" value="Unassembled WGS sequence"/>
</dbReference>
<dbReference type="AlphaFoldDB" id="A0A7W3MTG6"/>
<dbReference type="Gene3D" id="1.20.1270.360">
    <property type="match status" value="1"/>
</dbReference>
<comment type="caution">
    <text evidence="2">The sequence shown here is derived from an EMBL/GenBank/DDBJ whole genome shotgun (WGS) entry which is preliminary data.</text>
</comment>
<dbReference type="Pfam" id="PF03860">
    <property type="entry name" value="Csp"/>
    <property type="match status" value="1"/>
</dbReference>